<evidence type="ECO:0000313" key="1">
    <source>
        <dbReference type="EMBL" id="QOE32120.1"/>
    </source>
</evidence>
<name>A0A7L8G6L1_9CAUD</name>
<organism evidence="1 2">
    <name type="scientific">Rhizobium phage Paso</name>
    <dbReference type="NCBI Taxonomy" id="2767574"/>
    <lineage>
        <taxon>Viruses</taxon>
        <taxon>Duplodnaviria</taxon>
        <taxon>Heunggongvirae</taxon>
        <taxon>Uroviricota</taxon>
        <taxon>Caudoviricetes</taxon>
        <taxon>Autographivirales</taxon>
        <taxon>Dunnvirinae</taxon>
        <taxon>Pasovirus</taxon>
        <taxon>Pasovirus paso</taxon>
    </lineage>
</organism>
<protein>
    <submittedName>
        <fullName evidence="1">Uncharacterized protein</fullName>
    </submittedName>
</protein>
<gene>
    <name evidence="1" type="ORF">CPT_Paso_003</name>
</gene>
<sequence length="61" mass="7207">MMTRREADQRAALNNCTIRRVPGETEYEVYHNDWTRKQREARAYFTDDLEDAALTTGKMLP</sequence>
<dbReference type="Proteomes" id="UP000516513">
    <property type="component" value="Segment"/>
</dbReference>
<dbReference type="EMBL" id="MT708546">
    <property type="protein sequence ID" value="QOE32120.1"/>
    <property type="molecule type" value="Genomic_DNA"/>
</dbReference>
<reference evidence="1 2" key="1">
    <citation type="submission" date="2020-07" db="EMBL/GenBank/DDBJ databases">
        <title>Complete genome sequence of Rhizobium japonicum phage Paso.</title>
        <authorList>
            <person name="McBee D.B."/>
            <person name="Ravindran A."/>
            <person name="Newkirk H."/>
            <person name="Gonzalez C."/>
            <person name="Young R."/>
            <person name="Liu M."/>
        </authorList>
    </citation>
    <scope>NUCLEOTIDE SEQUENCE [LARGE SCALE GENOMIC DNA]</scope>
</reference>
<proteinExistence type="predicted"/>
<evidence type="ECO:0000313" key="2">
    <source>
        <dbReference type="Proteomes" id="UP000516513"/>
    </source>
</evidence>
<keyword evidence="2" id="KW-1185">Reference proteome</keyword>
<accession>A0A7L8G6L1</accession>